<feature type="domain" description="Tripartite ATP-independent periplasmic transporters DctQ component" evidence="10">
    <location>
        <begin position="46"/>
        <end position="174"/>
    </location>
</feature>
<evidence type="ECO:0000256" key="3">
    <source>
        <dbReference type="ARBA" id="ARBA00022475"/>
    </source>
</evidence>
<dbReference type="STRING" id="119000.SAMN05661010_03226"/>
<dbReference type="GO" id="GO:0015740">
    <property type="term" value="P:C4-dicarboxylate transport"/>
    <property type="evidence" value="ECO:0007669"/>
    <property type="project" value="TreeGrafter"/>
</dbReference>
<evidence type="ECO:0000256" key="4">
    <source>
        <dbReference type="ARBA" id="ARBA00022519"/>
    </source>
</evidence>
<sequence>MDSDEKDLENIDVMSTVPKVGGTIGKLFDILDSIFTAFATLALLAIVFTVLVQIISRLFFPSPPIWTAEGSKYLFIYMVAMASGVVIRRSRNVNVELFQVYLSPRGLAVYQAVICTLIGSFAAYILPHAWAFAQVGTFQSSPTLYISMFYIFLSTVFLFSLVLLYSAIGVFEAIAAMFRKPPTETESTSWN</sequence>
<evidence type="ECO:0000256" key="6">
    <source>
        <dbReference type="ARBA" id="ARBA00022989"/>
    </source>
</evidence>
<proteinExistence type="inferred from homology"/>
<dbReference type="GO" id="GO:0022857">
    <property type="term" value="F:transmembrane transporter activity"/>
    <property type="evidence" value="ECO:0007669"/>
    <property type="project" value="UniProtKB-UniRule"/>
</dbReference>
<dbReference type="PANTHER" id="PTHR35011">
    <property type="entry name" value="2,3-DIKETO-L-GULONATE TRAP TRANSPORTER SMALL PERMEASE PROTEIN YIAM"/>
    <property type="match status" value="1"/>
</dbReference>
<dbReference type="InterPro" id="IPR007387">
    <property type="entry name" value="TRAP_DctQ"/>
</dbReference>
<comment type="subcellular location">
    <subcellularLocation>
        <location evidence="1 9">Cell inner membrane</location>
        <topology evidence="1 9">Multi-pass membrane protein</topology>
    </subcellularLocation>
</comment>
<keyword evidence="7 9" id="KW-0472">Membrane</keyword>
<name>A0A1G9Q5F8_9GAMM</name>
<reference evidence="11 12" key="1">
    <citation type="submission" date="2016-10" db="EMBL/GenBank/DDBJ databases">
        <authorList>
            <person name="de Groot N.N."/>
        </authorList>
    </citation>
    <scope>NUCLEOTIDE SEQUENCE [LARGE SCALE GENOMIC DNA]</scope>
    <source>
        <strain evidence="11 12">DSM 14789</strain>
    </source>
</reference>
<evidence type="ECO:0000256" key="8">
    <source>
        <dbReference type="ARBA" id="ARBA00038436"/>
    </source>
</evidence>
<evidence type="ECO:0000256" key="5">
    <source>
        <dbReference type="ARBA" id="ARBA00022692"/>
    </source>
</evidence>
<dbReference type="PANTHER" id="PTHR35011:SF2">
    <property type="entry name" value="2,3-DIKETO-L-GULONATE TRAP TRANSPORTER SMALL PERMEASE PROTEIN YIAM"/>
    <property type="match status" value="1"/>
</dbReference>
<evidence type="ECO:0000256" key="1">
    <source>
        <dbReference type="ARBA" id="ARBA00004429"/>
    </source>
</evidence>
<feature type="transmembrane region" description="Helical" evidence="9">
    <location>
        <begin position="70"/>
        <end position="87"/>
    </location>
</feature>
<protein>
    <recommendedName>
        <fullName evidence="9">TRAP transporter small permease protein</fullName>
    </recommendedName>
</protein>
<evidence type="ECO:0000256" key="2">
    <source>
        <dbReference type="ARBA" id="ARBA00022448"/>
    </source>
</evidence>
<feature type="transmembrane region" description="Helical" evidence="9">
    <location>
        <begin position="107"/>
        <end position="126"/>
    </location>
</feature>
<dbReference type="OrthoDB" id="5878939at2"/>
<dbReference type="Proteomes" id="UP000198654">
    <property type="component" value="Unassembled WGS sequence"/>
</dbReference>
<feature type="transmembrane region" description="Helical" evidence="9">
    <location>
        <begin position="146"/>
        <end position="171"/>
    </location>
</feature>
<dbReference type="Pfam" id="PF04290">
    <property type="entry name" value="DctQ"/>
    <property type="match status" value="1"/>
</dbReference>
<keyword evidence="2 9" id="KW-0813">Transport</keyword>
<evidence type="ECO:0000259" key="10">
    <source>
        <dbReference type="Pfam" id="PF04290"/>
    </source>
</evidence>
<keyword evidence="6 9" id="KW-1133">Transmembrane helix</keyword>
<evidence type="ECO:0000313" key="11">
    <source>
        <dbReference type="EMBL" id="SDM06260.1"/>
    </source>
</evidence>
<gene>
    <name evidence="11" type="ORF">SAMN05661010_03226</name>
</gene>
<keyword evidence="12" id="KW-1185">Reference proteome</keyword>
<evidence type="ECO:0000256" key="9">
    <source>
        <dbReference type="RuleBase" id="RU369079"/>
    </source>
</evidence>
<dbReference type="GO" id="GO:0005886">
    <property type="term" value="C:plasma membrane"/>
    <property type="evidence" value="ECO:0007669"/>
    <property type="project" value="UniProtKB-SubCell"/>
</dbReference>
<comment type="subunit">
    <text evidence="9">The complex comprises the extracytoplasmic solute receptor protein and the two transmembrane proteins.</text>
</comment>
<feature type="transmembrane region" description="Helical" evidence="9">
    <location>
        <begin position="34"/>
        <end position="55"/>
    </location>
</feature>
<evidence type="ECO:0000313" key="12">
    <source>
        <dbReference type="Proteomes" id="UP000198654"/>
    </source>
</evidence>
<dbReference type="EMBL" id="FNGI01000011">
    <property type="protein sequence ID" value="SDM06260.1"/>
    <property type="molecule type" value="Genomic_DNA"/>
</dbReference>
<keyword evidence="3" id="KW-1003">Cell membrane</keyword>
<comment type="function">
    <text evidence="9">Part of the tripartite ATP-independent periplasmic (TRAP) transport system.</text>
</comment>
<keyword evidence="5 9" id="KW-0812">Transmembrane</keyword>
<dbReference type="InterPro" id="IPR055348">
    <property type="entry name" value="DctQ"/>
</dbReference>
<comment type="similarity">
    <text evidence="8 9">Belongs to the TRAP transporter small permease family.</text>
</comment>
<dbReference type="RefSeq" id="WP_089730306.1">
    <property type="nucleotide sequence ID" value="NZ_FNGI01000011.1"/>
</dbReference>
<accession>A0A1G9Q5F8</accession>
<keyword evidence="4 9" id="KW-0997">Cell inner membrane</keyword>
<dbReference type="AlphaFoldDB" id="A0A1G9Q5F8"/>
<evidence type="ECO:0000256" key="7">
    <source>
        <dbReference type="ARBA" id="ARBA00023136"/>
    </source>
</evidence>
<organism evidence="11 12">
    <name type="scientific">Modicisalibacter muralis</name>
    <dbReference type="NCBI Taxonomy" id="119000"/>
    <lineage>
        <taxon>Bacteria</taxon>
        <taxon>Pseudomonadati</taxon>
        <taxon>Pseudomonadota</taxon>
        <taxon>Gammaproteobacteria</taxon>
        <taxon>Oceanospirillales</taxon>
        <taxon>Halomonadaceae</taxon>
        <taxon>Modicisalibacter</taxon>
    </lineage>
</organism>